<evidence type="ECO:0000259" key="6">
    <source>
        <dbReference type="PROSITE" id="PS00622"/>
    </source>
</evidence>
<dbReference type="NCBIfam" id="TIGR02937">
    <property type="entry name" value="sigma70-ECF"/>
    <property type="match status" value="1"/>
</dbReference>
<evidence type="ECO:0000313" key="8">
    <source>
        <dbReference type="Proteomes" id="UP001430804"/>
    </source>
</evidence>
<dbReference type="PANTHER" id="PTHR43133:SF51">
    <property type="entry name" value="RNA POLYMERASE SIGMA FACTOR"/>
    <property type="match status" value="1"/>
</dbReference>
<keyword evidence="4 5" id="KW-0804">Transcription</keyword>
<keyword evidence="3 5" id="KW-0238">DNA-binding</keyword>
<evidence type="ECO:0000256" key="2">
    <source>
        <dbReference type="ARBA" id="ARBA00023082"/>
    </source>
</evidence>
<organism evidence="7 8">
    <name type="scientific">Pseudohoeflea coraliihabitans</name>
    <dbReference type="NCBI Taxonomy" id="2860393"/>
    <lineage>
        <taxon>Bacteria</taxon>
        <taxon>Pseudomonadati</taxon>
        <taxon>Pseudomonadota</taxon>
        <taxon>Alphaproteobacteria</taxon>
        <taxon>Hyphomicrobiales</taxon>
        <taxon>Rhizobiaceae</taxon>
        <taxon>Pseudohoeflea</taxon>
    </lineage>
</organism>
<reference evidence="7" key="1">
    <citation type="submission" date="2021-07" db="EMBL/GenBank/DDBJ databases">
        <title>Pseudohoeflea marina sp. nov. a polyhydroxyalcanoate-producing bacterium.</title>
        <authorList>
            <person name="Zheng W."/>
            <person name="Yu S."/>
            <person name="Huang Y."/>
        </authorList>
    </citation>
    <scope>NUCLEOTIDE SEQUENCE</scope>
    <source>
        <strain evidence="7">DP4N28-3</strain>
    </source>
</reference>
<dbReference type="Proteomes" id="UP001430804">
    <property type="component" value="Unassembled WGS sequence"/>
</dbReference>
<comment type="similarity">
    <text evidence="5">Belongs to the sigma-70 factor family. ECF subfamily.</text>
</comment>
<gene>
    <name evidence="7" type="ORF">KY465_09985</name>
</gene>
<dbReference type="Pfam" id="PF04542">
    <property type="entry name" value="Sigma70_r2"/>
    <property type="match status" value="1"/>
</dbReference>
<dbReference type="InterPro" id="IPR000838">
    <property type="entry name" value="RNA_pol_sigma70_ECF_CS"/>
</dbReference>
<dbReference type="PROSITE" id="PS01063">
    <property type="entry name" value="SIGMA70_ECF"/>
    <property type="match status" value="1"/>
</dbReference>
<sequence length="234" mass="26142">MNVPTARCAPTDPTATSDRASLVRRARGRDEQAIRELIRQMNPRLFRVARGMAGSDAEAEEIVQETYLLAFTRLDGFRGEAQFATWITRIAINCALMQRRRAQPSKEYDTVKEEEADGVLPFPVQHTELPEAALGRAQIRALLEDAVSQLPPDLRLPFVMREAEGLSVGIIARQLDLSSVTVRTRLFRARRKLRAVLEQRVAGGFESIYPFDGARCSNMADRVIAGLALNHVGR</sequence>
<dbReference type="NCBIfam" id="NF008888">
    <property type="entry name" value="PRK11922.1"/>
    <property type="match status" value="1"/>
</dbReference>
<accession>A0ABS6WNR7</accession>
<dbReference type="PANTHER" id="PTHR43133">
    <property type="entry name" value="RNA POLYMERASE ECF-TYPE SIGMA FACTO"/>
    <property type="match status" value="1"/>
</dbReference>
<keyword evidence="1 5" id="KW-0805">Transcription regulation</keyword>
<proteinExistence type="inferred from homology"/>
<keyword evidence="2 5" id="KW-0731">Sigma factor</keyword>
<feature type="domain" description="HTH luxR-type" evidence="6">
    <location>
        <begin position="165"/>
        <end position="192"/>
    </location>
</feature>
<protein>
    <recommendedName>
        <fullName evidence="5">RNA polymerase sigma factor</fullName>
    </recommendedName>
</protein>
<evidence type="ECO:0000256" key="4">
    <source>
        <dbReference type="ARBA" id="ARBA00023163"/>
    </source>
</evidence>
<dbReference type="InterPro" id="IPR000792">
    <property type="entry name" value="Tscrpt_reg_LuxR_C"/>
</dbReference>
<dbReference type="InterPro" id="IPR013249">
    <property type="entry name" value="RNA_pol_sigma70_r4_t2"/>
</dbReference>
<dbReference type="InterPro" id="IPR014284">
    <property type="entry name" value="RNA_pol_sigma-70_dom"/>
</dbReference>
<evidence type="ECO:0000256" key="5">
    <source>
        <dbReference type="RuleBase" id="RU000716"/>
    </source>
</evidence>
<dbReference type="Pfam" id="PF08281">
    <property type="entry name" value="Sigma70_r4_2"/>
    <property type="match status" value="1"/>
</dbReference>
<evidence type="ECO:0000256" key="3">
    <source>
        <dbReference type="ARBA" id="ARBA00023125"/>
    </source>
</evidence>
<dbReference type="PROSITE" id="PS00622">
    <property type="entry name" value="HTH_LUXR_1"/>
    <property type="match status" value="1"/>
</dbReference>
<dbReference type="InterPro" id="IPR007627">
    <property type="entry name" value="RNA_pol_sigma70_r2"/>
</dbReference>
<name>A0ABS6WNR7_9HYPH</name>
<dbReference type="InterPro" id="IPR039425">
    <property type="entry name" value="RNA_pol_sigma-70-like"/>
</dbReference>
<evidence type="ECO:0000256" key="1">
    <source>
        <dbReference type="ARBA" id="ARBA00023015"/>
    </source>
</evidence>
<evidence type="ECO:0000313" key="7">
    <source>
        <dbReference type="EMBL" id="MBW3097609.1"/>
    </source>
</evidence>
<dbReference type="CDD" id="cd06171">
    <property type="entry name" value="Sigma70_r4"/>
    <property type="match status" value="1"/>
</dbReference>
<dbReference type="RefSeq" id="WP_219201503.1">
    <property type="nucleotide sequence ID" value="NZ_JAHWQX010000002.1"/>
</dbReference>
<comment type="caution">
    <text evidence="7">The sequence shown here is derived from an EMBL/GenBank/DDBJ whole genome shotgun (WGS) entry which is preliminary data.</text>
</comment>
<keyword evidence="8" id="KW-1185">Reference proteome</keyword>
<dbReference type="EMBL" id="JAHWQX010000002">
    <property type="protein sequence ID" value="MBW3097609.1"/>
    <property type="molecule type" value="Genomic_DNA"/>
</dbReference>